<evidence type="ECO:0000313" key="1">
    <source>
        <dbReference type="EMBL" id="TVM13802.1"/>
    </source>
</evidence>
<proteinExistence type="predicted"/>
<dbReference type="EMBL" id="QMIE01000033">
    <property type="protein sequence ID" value="TVM13802.1"/>
    <property type="molecule type" value="Genomic_DNA"/>
</dbReference>
<protein>
    <submittedName>
        <fullName evidence="1">Uncharacterized protein</fullName>
    </submittedName>
</protein>
<gene>
    <name evidence="1" type="ORF">DPQ33_18145</name>
</gene>
<evidence type="ECO:0000313" key="2">
    <source>
        <dbReference type="Proteomes" id="UP000448292"/>
    </source>
</evidence>
<dbReference type="Proteomes" id="UP000448292">
    <property type="component" value="Unassembled WGS sequence"/>
</dbReference>
<dbReference type="OrthoDB" id="5455866at2"/>
<reference evidence="1 2" key="1">
    <citation type="submission" date="2018-06" db="EMBL/GenBank/DDBJ databases">
        <title>Complete genome of Desulfovibrio indonesiensis P37SLT.</title>
        <authorList>
            <person name="Crispim J.S."/>
            <person name="Vidigal P.M.P."/>
            <person name="Silva L.C.F."/>
            <person name="Laguardia C.N."/>
            <person name="Araujo L.C."/>
            <person name="Dias R.S."/>
            <person name="Sousa M.P."/>
            <person name="Paula S.O."/>
            <person name="Silva C."/>
        </authorList>
    </citation>
    <scope>NUCLEOTIDE SEQUENCE [LARGE SCALE GENOMIC DNA]</scope>
    <source>
        <strain evidence="1 2">P37SLT</strain>
    </source>
</reference>
<comment type="caution">
    <text evidence="1">The sequence shown here is derived from an EMBL/GenBank/DDBJ whole genome shotgun (WGS) entry which is preliminary data.</text>
</comment>
<sequence>MSKKQKKGGFESKYDAQKLRDLIQSGASADQIQEELGVVSKQSLRQHVLKLINTDRQFYDVPGLYVRNLKRPQINFKGEVRLTKKMLDFPGTTYKHGDQFEIDIDNERIVMTRIVDTPTGGDVADEATEEPEGE</sequence>
<name>A0A7M3MAB0_9BACT</name>
<dbReference type="RefSeq" id="WP_144304631.1">
    <property type="nucleotide sequence ID" value="NZ_QMIE01000033.1"/>
</dbReference>
<keyword evidence="2" id="KW-1185">Reference proteome</keyword>
<organism evidence="1 2">
    <name type="scientific">Oceanidesulfovibrio indonesiensis</name>
    <dbReference type="NCBI Taxonomy" id="54767"/>
    <lineage>
        <taxon>Bacteria</taxon>
        <taxon>Pseudomonadati</taxon>
        <taxon>Thermodesulfobacteriota</taxon>
        <taxon>Desulfovibrionia</taxon>
        <taxon>Desulfovibrionales</taxon>
        <taxon>Desulfovibrionaceae</taxon>
        <taxon>Oceanidesulfovibrio</taxon>
    </lineage>
</organism>
<dbReference type="AlphaFoldDB" id="A0A7M3MAB0"/>
<accession>A0A7M3MAB0</accession>